<dbReference type="EC" id="6.3.4.19" evidence="1"/>
<dbReference type="GO" id="GO:0008033">
    <property type="term" value="P:tRNA processing"/>
    <property type="evidence" value="ECO:0007669"/>
    <property type="project" value="UniProtKB-KW"/>
</dbReference>
<evidence type="ECO:0000256" key="3">
    <source>
        <dbReference type="ARBA" id="ARBA00022694"/>
    </source>
</evidence>
<keyword evidence="5" id="KW-0067">ATP-binding</keyword>
<evidence type="ECO:0000256" key="4">
    <source>
        <dbReference type="ARBA" id="ARBA00022741"/>
    </source>
</evidence>
<dbReference type="InterPro" id="IPR012795">
    <property type="entry name" value="tRNA_Ile_lys_synt_N"/>
</dbReference>
<dbReference type="Gene3D" id="3.40.50.620">
    <property type="entry name" value="HUPs"/>
    <property type="match status" value="1"/>
</dbReference>
<sequence length="464" mass="52286">MRFQALGRACAAADIDTLLLAHHADDQAETVLSRIHAGYLGTGLTGIQPKMPIAECHGIYKVSRSGTLRYLDGTRTLTSIFVESGGVVLHRPLLGFTKSELVDTCKINFVKWHEDATNADRTLTPRNAIRQMLQAKVMPAALTPDRLRQLAVDKWNNYASCETKAAAYFDNCRIELDLNHSSVSFHIHPDIEMQLSHEKDHQLIAAILMRKFFSLVEDRSKLALKDLSRAVGFVFPSTFGNWQPVSNTVHIGNVTLVKDPSSHENGVEKQKKYLIFPRPTRAPEFLTQTLLNVTEDNHSTSEEPVWTETKLFYDRWWIKLRYIPANVPVGTSVVVRFLRRGESARKGGWHEEHRFALIPSGQTRHTIPVIVKISDVRDQNGVVSKEEKILAFPSIGLARIGCSPFKAKWNRTSDPKMPDDSLWQYSCVYKDIEFNASEKHTINLVKPPTPTKKASECSSDSSMP</sequence>
<keyword evidence="4" id="KW-0547">Nucleotide-binding</keyword>
<dbReference type="CDD" id="cd01992">
    <property type="entry name" value="TilS_N"/>
    <property type="match status" value="1"/>
</dbReference>
<dbReference type="InterPro" id="IPR012094">
    <property type="entry name" value="tRNA_Ile_lys_synt"/>
</dbReference>
<protein>
    <recommendedName>
        <fullName evidence="1">tRNA(Ile)-lysidine synthetase</fullName>
        <ecNumber evidence="1">6.3.4.19</ecNumber>
    </recommendedName>
</protein>
<evidence type="ECO:0000256" key="6">
    <source>
        <dbReference type="ARBA" id="ARBA00048539"/>
    </source>
</evidence>
<reference evidence="9" key="1">
    <citation type="submission" date="2020-06" db="EMBL/GenBank/DDBJ databases">
        <authorList>
            <person name="Onetto C."/>
        </authorList>
    </citation>
    <scope>NUCLEOTIDE SEQUENCE</scope>
</reference>
<dbReference type="AlphaFoldDB" id="A0A9N8K661"/>
<evidence type="ECO:0000256" key="1">
    <source>
        <dbReference type="ARBA" id="ARBA00013267"/>
    </source>
</evidence>
<dbReference type="OrthoDB" id="434144at2759"/>
<evidence type="ECO:0000256" key="7">
    <source>
        <dbReference type="SAM" id="MobiDB-lite"/>
    </source>
</evidence>
<accession>A0A9N8K661</accession>
<dbReference type="InterPro" id="IPR014729">
    <property type="entry name" value="Rossmann-like_a/b/a_fold"/>
</dbReference>
<dbReference type="EMBL" id="CAIJEO010000010">
    <property type="protein sequence ID" value="CAD0099575.1"/>
    <property type="molecule type" value="Genomic_DNA"/>
</dbReference>
<organism evidence="9 10">
    <name type="scientific">Aureobasidium mustum</name>
    <dbReference type="NCBI Taxonomy" id="2773714"/>
    <lineage>
        <taxon>Eukaryota</taxon>
        <taxon>Fungi</taxon>
        <taxon>Dikarya</taxon>
        <taxon>Ascomycota</taxon>
        <taxon>Pezizomycotina</taxon>
        <taxon>Dothideomycetes</taxon>
        <taxon>Dothideomycetidae</taxon>
        <taxon>Dothideales</taxon>
        <taxon>Saccotheciaceae</taxon>
        <taxon>Aureobasidium</taxon>
    </lineage>
</organism>
<dbReference type="InterPro" id="IPR011063">
    <property type="entry name" value="TilS/TtcA_N"/>
</dbReference>
<evidence type="ECO:0000313" key="10">
    <source>
        <dbReference type="Proteomes" id="UP000714618"/>
    </source>
</evidence>
<dbReference type="Pfam" id="PF01171">
    <property type="entry name" value="ATP_bind_3"/>
    <property type="match status" value="1"/>
</dbReference>
<name>A0A9N8K661_9PEZI</name>
<evidence type="ECO:0000259" key="8">
    <source>
        <dbReference type="Pfam" id="PF01171"/>
    </source>
</evidence>
<feature type="region of interest" description="Disordered" evidence="7">
    <location>
        <begin position="445"/>
        <end position="464"/>
    </location>
</feature>
<dbReference type="GO" id="GO:0032267">
    <property type="term" value="F:tRNA(Ile)-lysidine synthase activity"/>
    <property type="evidence" value="ECO:0007669"/>
    <property type="project" value="UniProtKB-EC"/>
</dbReference>
<comment type="caution">
    <text evidence="9">The sequence shown here is derived from an EMBL/GenBank/DDBJ whole genome shotgun (WGS) entry which is preliminary data.</text>
</comment>
<comment type="catalytic activity">
    <reaction evidence="6">
        <text>cytidine(34) in tRNA(Ile2) + L-lysine + ATP = lysidine(34) in tRNA(Ile2) + AMP + diphosphate + H(+)</text>
        <dbReference type="Rhea" id="RHEA:43744"/>
        <dbReference type="Rhea" id="RHEA-COMP:10625"/>
        <dbReference type="Rhea" id="RHEA-COMP:10670"/>
        <dbReference type="ChEBI" id="CHEBI:15378"/>
        <dbReference type="ChEBI" id="CHEBI:30616"/>
        <dbReference type="ChEBI" id="CHEBI:32551"/>
        <dbReference type="ChEBI" id="CHEBI:33019"/>
        <dbReference type="ChEBI" id="CHEBI:82748"/>
        <dbReference type="ChEBI" id="CHEBI:83665"/>
        <dbReference type="ChEBI" id="CHEBI:456215"/>
        <dbReference type="EC" id="6.3.4.19"/>
    </reaction>
</comment>
<dbReference type="PANTHER" id="PTHR43033">
    <property type="entry name" value="TRNA(ILE)-LYSIDINE SYNTHASE-RELATED"/>
    <property type="match status" value="1"/>
</dbReference>
<evidence type="ECO:0000256" key="2">
    <source>
        <dbReference type="ARBA" id="ARBA00022598"/>
    </source>
</evidence>
<keyword evidence="3" id="KW-0819">tRNA processing</keyword>
<evidence type="ECO:0000313" key="9">
    <source>
        <dbReference type="EMBL" id="CAD0099575.1"/>
    </source>
</evidence>
<dbReference type="SUPFAM" id="SSF52402">
    <property type="entry name" value="Adenine nucleotide alpha hydrolases-like"/>
    <property type="match status" value="1"/>
</dbReference>
<keyword evidence="10" id="KW-1185">Reference proteome</keyword>
<gene>
    <name evidence="9" type="ORF">AWRI4233_LOCUS8400</name>
</gene>
<dbReference type="Proteomes" id="UP000714618">
    <property type="component" value="Unassembled WGS sequence"/>
</dbReference>
<dbReference type="GO" id="GO:0005524">
    <property type="term" value="F:ATP binding"/>
    <property type="evidence" value="ECO:0007669"/>
    <property type="project" value="UniProtKB-KW"/>
</dbReference>
<keyword evidence="2" id="KW-0436">Ligase</keyword>
<dbReference type="PANTHER" id="PTHR43033:SF1">
    <property type="entry name" value="TRNA(ILE)-LYSIDINE SYNTHASE-RELATED"/>
    <property type="match status" value="1"/>
</dbReference>
<proteinExistence type="predicted"/>
<feature type="domain" description="tRNA(Ile)-lysidine/2-thiocytidine synthase N-terminal" evidence="8">
    <location>
        <begin position="1"/>
        <end position="131"/>
    </location>
</feature>
<evidence type="ECO:0000256" key="5">
    <source>
        <dbReference type="ARBA" id="ARBA00022840"/>
    </source>
</evidence>